<feature type="compositionally biased region" description="Polar residues" evidence="1">
    <location>
        <begin position="75"/>
        <end position="89"/>
    </location>
</feature>
<feature type="region of interest" description="Disordered" evidence="1">
    <location>
        <begin position="483"/>
        <end position="516"/>
    </location>
</feature>
<dbReference type="AlphaFoldDB" id="A0AAN6ERM1"/>
<feature type="compositionally biased region" description="Polar residues" evidence="1">
    <location>
        <begin position="502"/>
        <end position="516"/>
    </location>
</feature>
<evidence type="ECO:0000313" key="3">
    <source>
        <dbReference type="Proteomes" id="UP001161757"/>
    </source>
</evidence>
<organism evidence="2 3">
    <name type="scientific">Exophiala dermatitidis</name>
    <name type="common">Black yeast-like fungus</name>
    <name type="synonym">Wangiella dermatitidis</name>
    <dbReference type="NCBI Taxonomy" id="5970"/>
    <lineage>
        <taxon>Eukaryota</taxon>
        <taxon>Fungi</taxon>
        <taxon>Dikarya</taxon>
        <taxon>Ascomycota</taxon>
        <taxon>Pezizomycotina</taxon>
        <taxon>Eurotiomycetes</taxon>
        <taxon>Chaetothyriomycetidae</taxon>
        <taxon>Chaetothyriales</taxon>
        <taxon>Herpotrichiellaceae</taxon>
        <taxon>Exophiala</taxon>
    </lineage>
</organism>
<feature type="region of interest" description="Disordered" evidence="1">
    <location>
        <begin position="169"/>
        <end position="203"/>
    </location>
</feature>
<protein>
    <submittedName>
        <fullName evidence="2">Uncharacterized protein</fullName>
    </submittedName>
</protein>
<accession>A0AAN6ERM1</accession>
<feature type="region of interest" description="Disordered" evidence="1">
    <location>
        <begin position="552"/>
        <end position="641"/>
    </location>
</feature>
<dbReference type="EMBL" id="JAJGCB010000015">
    <property type="protein sequence ID" value="KAJ8989036.1"/>
    <property type="molecule type" value="Genomic_DNA"/>
</dbReference>
<feature type="compositionally biased region" description="Low complexity" evidence="1">
    <location>
        <begin position="118"/>
        <end position="131"/>
    </location>
</feature>
<dbReference type="Proteomes" id="UP001161757">
    <property type="component" value="Unassembled WGS sequence"/>
</dbReference>
<feature type="compositionally biased region" description="Polar residues" evidence="1">
    <location>
        <begin position="184"/>
        <end position="196"/>
    </location>
</feature>
<name>A0AAN6ERM1_EXODE</name>
<comment type="caution">
    <text evidence="2">The sequence shown here is derived from an EMBL/GenBank/DDBJ whole genome shotgun (WGS) entry which is preliminary data.</text>
</comment>
<feature type="region of interest" description="Disordered" evidence="1">
    <location>
        <begin position="49"/>
        <end position="137"/>
    </location>
</feature>
<sequence length="749" mass="80539">MQSRTGDGKCGCQQSSDLVLCTQHPSRLPLALCEPLPIPGHAAFLYLRSPRPKPTSTSLSARSRRSSVSAIPRPTSGTSRHATPTSSRKGSAVVTPEANSQLAPRSQKKSWHPNDGAPPSSFHMPHSSSSSTDSLVPYEQRVKRDLSGRQQQLHIHKLSTYSLGGPEDMSFVSSAGQQGKLPRSKTTGNLLSSPRDSTPGRRLLQPLGPPLPRTQTLGSISCFSPPNLTPSPRKPTSVGVRQKDDNSKLNVADALLESRMTSEEMRTMVQVQREAAANRTRLRNSFGAPLQTSKPGTGRYEETQKTAATRVASPSKPKGPVNGDAGKPKGLRRSLPGRLLVIPAGSDVMYAESSPSTISSATGSDRSGEFFDDTKKVYSAESLHYWTGRYVSLCDRLRMKELPVAGGPLPVDTATTKPKSELLFETNEKIRMNTALIELRQSCVRQEALKSFEDFESQLLKKLGVTRLQLDRAASLVIGRKDPEKQAKLSHGGGTKPMTSFKLPQSPSNTSTATSRISNVNAEAVITTGPKALYGNAGLTKSKTTGNLAVLIPTGPKKQDGAVSTRSPGAKETCSHKRRTSYFERSPESLSNAARDGEEKVLRRGADAHRRSTSRLPSFVFPKSESQSKLLPSPKTDVGGQDPRCGGTIAKVNAFDPVVGPLDCAMLESGHSTPPPPVSDIASSRVQLVKVAGGGKEKLVKSRRKVDRQISGEIKSFIGAGMREVRKMGKRVGGINWGSSEDLLLPGNK</sequence>
<feature type="compositionally biased region" description="Low complexity" evidence="1">
    <location>
        <begin position="55"/>
        <end position="70"/>
    </location>
</feature>
<feature type="region of interest" description="Disordered" evidence="1">
    <location>
        <begin position="224"/>
        <end position="244"/>
    </location>
</feature>
<evidence type="ECO:0000313" key="2">
    <source>
        <dbReference type="EMBL" id="KAJ8989036.1"/>
    </source>
</evidence>
<feature type="region of interest" description="Disordered" evidence="1">
    <location>
        <begin position="286"/>
        <end position="336"/>
    </location>
</feature>
<reference evidence="2" key="1">
    <citation type="submission" date="2023-01" db="EMBL/GenBank/DDBJ databases">
        <title>Exophiala dermititidis isolated from Cystic Fibrosis Patient.</title>
        <authorList>
            <person name="Kurbessoian T."/>
            <person name="Crocker A."/>
            <person name="Murante D."/>
            <person name="Hogan D.A."/>
            <person name="Stajich J.E."/>
        </authorList>
    </citation>
    <scope>NUCLEOTIDE SEQUENCE</scope>
    <source>
        <strain evidence="2">Ex8</strain>
    </source>
</reference>
<proteinExistence type="predicted"/>
<feature type="compositionally biased region" description="Basic and acidic residues" evidence="1">
    <location>
        <begin position="595"/>
        <end position="610"/>
    </location>
</feature>
<gene>
    <name evidence="2" type="ORF">HRR80_006766</name>
</gene>
<evidence type="ECO:0000256" key="1">
    <source>
        <dbReference type="SAM" id="MobiDB-lite"/>
    </source>
</evidence>